<dbReference type="Gene3D" id="3.90.70.10">
    <property type="entry name" value="Cysteine proteinases"/>
    <property type="match status" value="1"/>
</dbReference>
<dbReference type="InterPro" id="IPR027417">
    <property type="entry name" value="P-loop_NTPase"/>
</dbReference>
<dbReference type="Pfam" id="PF00443">
    <property type="entry name" value="UCH"/>
    <property type="match status" value="1"/>
</dbReference>
<evidence type="ECO:0000256" key="1">
    <source>
        <dbReference type="ARBA" id="ARBA00022737"/>
    </source>
</evidence>
<keyword evidence="1" id="KW-0677">Repeat</keyword>
<dbReference type="Gene3D" id="1.25.40.20">
    <property type="entry name" value="Ankyrin repeat-containing domain"/>
    <property type="match status" value="1"/>
</dbReference>
<dbReference type="InterPro" id="IPR038765">
    <property type="entry name" value="Papain-like_cys_pep_sf"/>
</dbReference>
<evidence type="ECO:0000313" key="6">
    <source>
        <dbReference type="EMBL" id="KAK0513596.1"/>
    </source>
</evidence>
<dbReference type="PANTHER" id="PTHR10039">
    <property type="entry name" value="AMELOGENIN"/>
    <property type="match status" value="1"/>
</dbReference>
<evidence type="ECO:0000259" key="3">
    <source>
        <dbReference type="Pfam" id="PF00443"/>
    </source>
</evidence>
<gene>
    <name evidence="6" type="ORF">JMJ35_003960</name>
</gene>
<dbReference type="SUPFAM" id="SSF54001">
    <property type="entry name" value="Cysteine proteinases"/>
    <property type="match status" value="1"/>
</dbReference>
<dbReference type="InterPro" id="IPR036770">
    <property type="entry name" value="Ankyrin_rpt-contain_sf"/>
</dbReference>
<organism evidence="6 7">
    <name type="scientific">Cladonia borealis</name>
    <dbReference type="NCBI Taxonomy" id="184061"/>
    <lineage>
        <taxon>Eukaryota</taxon>
        <taxon>Fungi</taxon>
        <taxon>Dikarya</taxon>
        <taxon>Ascomycota</taxon>
        <taxon>Pezizomycotina</taxon>
        <taxon>Lecanoromycetes</taxon>
        <taxon>OSLEUM clade</taxon>
        <taxon>Lecanoromycetidae</taxon>
        <taxon>Lecanorales</taxon>
        <taxon>Lecanorineae</taxon>
        <taxon>Cladoniaceae</taxon>
        <taxon>Cladonia</taxon>
    </lineage>
</organism>
<comment type="caution">
    <text evidence="6">The sequence shown here is derived from an EMBL/GenBank/DDBJ whole genome shotgun (WGS) entry which is preliminary data.</text>
</comment>
<reference evidence="6" key="1">
    <citation type="submission" date="2023-03" db="EMBL/GenBank/DDBJ databases">
        <title>Complete genome of Cladonia borealis.</title>
        <authorList>
            <person name="Park H."/>
        </authorList>
    </citation>
    <scope>NUCLEOTIDE SEQUENCE</scope>
    <source>
        <strain evidence="6">ANT050790</strain>
    </source>
</reference>
<dbReference type="PANTHER" id="PTHR10039:SF16">
    <property type="entry name" value="GPI INOSITOL-DEACYLASE"/>
    <property type="match status" value="1"/>
</dbReference>
<evidence type="ECO:0000259" key="4">
    <source>
        <dbReference type="Pfam" id="PF24809"/>
    </source>
</evidence>
<keyword evidence="7" id="KW-1185">Reference proteome</keyword>
<protein>
    <recommendedName>
        <fullName evidence="8">NACHT domain-containing protein</fullName>
    </recommendedName>
</protein>
<dbReference type="PROSITE" id="PS50297">
    <property type="entry name" value="ANK_REP_REGION"/>
    <property type="match status" value="2"/>
</dbReference>
<evidence type="ECO:0008006" key="8">
    <source>
        <dbReference type="Google" id="ProtNLM"/>
    </source>
</evidence>
<proteinExistence type="predicted"/>
<dbReference type="Pfam" id="PF12796">
    <property type="entry name" value="Ank_2"/>
    <property type="match status" value="1"/>
</dbReference>
<dbReference type="Pfam" id="PF24883">
    <property type="entry name" value="NPHP3_N"/>
    <property type="match status" value="1"/>
</dbReference>
<feature type="domain" description="Peptidase C19 ubiquitin carboxyl-terminal hydrolase" evidence="3">
    <location>
        <begin position="956"/>
        <end position="1069"/>
    </location>
</feature>
<dbReference type="EMBL" id="JAFEKC020000007">
    <property type="protein sequence ID" value="KAK0513596.1"/>
    <property type="molecule type" value="Genomic_DNA"/>
</dbReference>
<dbReference type="AlphaFoldDB" id="A0AA39UBM5"/>
<feature type="repeat" description="ANK" evidence="2">
    <location>
        <begin position="861"/>
        <end position="893"/>
    </location>
</feature>
<dbReference type="InterPro" id="IPR056884">
    <property type="entry name" value="NPHP3-like_N"/>
</dbReference>
<sequence>MAASKDLWQEALATLSDQDRRAVSISCSEKPAILEDILIAAESKRQTCMQKRWKFKRKNGDVIILRDVCEKLIKWVQKFKEVGDIAVQYDTAHAALPWAAVRLLLQLSINDVETFGSMAESLEMCSKSITRCSIIEALYLKETSLARDNLGGALVRLYAAILTLLSAALRYYGQSTLIRAGRSLLLTSETGIDKHQSTIAVEHSQVQHWCQLIDAERQQDIFDSNKSLRTTVESTQKAVRSLSIVDKIEQSKDFQKIAQILYSLEQPLQCVIDTVAEIHDSLARDQRLEILRWLSTVPYREHHKNSVSDVLDQSGTWLQRHADFKEWSTSSCSVILWLHGIPGCGKTKLMSIVIDSILKKQTTDSAPLAFFYCARDASEHRRADPEEVLRAILKQLSCRDSNKPIRGPVIREFNKRKLDAEEDGLEPSKLSAKYSTDLIVEVTDQVPAIIVIDALDECDPSRRYELLNALERIKEQSPNVIKILVSSRDDADLKSRLEGCPNVEISSLDNGEDIERFVSCELEQAIQDQRLLNGIVSVGLRDRLAEKLVKGAGGMFRWASLQIQNLCNPLRMRIASDVENALDRLPETLTELYTLIFDQIQKTEPGGRSIALHTLQWLLCAQVSLSVEQLVDLVSSSARILFDDVINATDVLSVCCNLVVLDKELNCFRFAHVSVRDFFEGRDGFENDTIHTMAVRRCLDLYDIEPLDSSPIFGPFQCRPSFKYAAWYWIVHYKCVGESNRRTSLKERVHSFFISGRQIKASFGYWMIHLRNFALSLDPYNPLVETFLSVATNDIANPLFTACAFGLPEILASLEAVDGLDWFQKNERSETGIHVAARYGFTEVVKFLLGKGISVHAITGLGETALHRAVQHGHTSAAQLLLENGAHITDKDFEDWTVLDQAIKRKDAGIVVLLLRHGAKAEAYAKYGQNVASWDDDSHGGVLKLRELLDRPTGFVGILNEGQTGFLNTTLQVFYILKPVREAIDRYKQTIGESAAESASPVEGDLLLDSGSKSGIVIALQTLFDVMTQSNDVVSARELTKAFGWAKSQLDEPHDAIEMMRQLIEFLERLPDGALIKQGFVTTLMVSFRSMTRIEEVKCL</sequence>
<dbReference type="InterPro" id="IPR002110">
    <property type="entry name" value="Ankyrin_rpt"/>
</dbReference>
<dbReference type="PROSITE" id="PS50088">
    <property type="entry name" value="ANK_REPEAT"/>
    <property type="match status" value="2"/>
</dbReference>
<evidence type="ECO:0000256" key="2">
    <source>
        <dbReference type="PROSITE-ProRule" id="PRU00023"/>
    </source>
</evidence>
<accession>A0AA39UBM5</accession>
<dbReference type="SUPFAM" id="SSF48403">
    <property type="entry name" value="Ankyrin repeat"/>
    <property type="match status" value="1"/>
</dbReference>
<keyword evidence="2" id="KW-0040">ANK repeat</keyword>
<dbReference type="Gene3D" id="3.40.50.300">
    <property type="entry name" value="P-loop containing nucleotide triphosphate hydrolases"/>
    <property type="match status" value="1"/>
</dbReference>
<name>A0AA39UBM5_9LECA</name>
<dbReference type="Pfam" id="PF24809">
    <property type="entry name" value="DUF7708"/>
    <property type="match status" value="1"/>
</dbReference>
<dbReference type="SUPFAM" id="SSF52540">
    <property type="entry name" value="P-loop containing nucleoside triphosphate hydrolases"/>
    <property type="match status" value="1"/>
</dbReference>
<evidence type="ECO:0000313" key="7">
    <source>
        <dbReference type="Proteomes" id="UP001166286"/>
    </source>
</evidence>
<dbReference type="GO" id="GO:0004843">
    <property type="term" value="F:cysteine-type deubiquitinase activity"/>
    <property type="evidence" value="ECO:0007669"/>
    <property type="project" value="InterPro"/>
</dbReference>
<dbReference type="InterPro" id="IPR001394">
    <property type="entry name" value="Peptidase_C19_UCH"/>
</dbReference>
<dbReference type="GO" id="GO:0016579">
    <property type="term" value="P:protein deubiquitination"/>
    <property type="evidence" value="ECO:0007669"/>
    <property type="project" value="InterPro"/>
</dbReference>
<evidence type="ECO:0000259" key="5">
    <source>
        <dbReference type="Pfam" id="PF24883"/>
    </source>
</evidence>
<feature type="repeat" description="ANK" evidence="2">
    <location>
        <begin position="828"/>
        <end position="860"/>
    </location>
</feature>
<feature type="domain" description="Nephrocystin 3-like N-terminal" evidence="5">
    <location>
        <begin position="314"/>
        <end position="488"/>
    </location>
</feature>
<dbReference type="InterPro" id="IPR056125">
    <property type="entry name" value="DUF7708"/>
</dbReference>
<dbReference type="Proteomes" id="UP001166286">
    <property type="component" value="Unassembled WGS sequence"/>
</dbReference>
<dbReference type="SMART" id="SM00248">
    <property type="entry name" value="ANK"/>
    <property type="match status" value="3"/>
</dbReference>
<feature type="domain" description="DUF7708" evidence="4">
    <location>
        <begin position="70"/>
        <end position="211"/>
    </location>
</feature>